<keyword evidence="6" id="KW-1185">Reference proteome</keyword>
<proteinExistence type="predicted"/>
<keyword evidence="2" id="KW-0238">DNA-binding</keyword>
<accession>A0A512D4E9</accession>
<feature type="domain" description="HTH marR-type" evidence="4">
    <location>
        <begin position="17"/>
        <end position="151"/>
    </location>
</feature>
<dbReference type="InterPro" id="IPR039422">
    <property type="entry name" value="MarR/SlyA-like"/>
</dbReference>
<reference evidence="5 6" key="1">
    <citation type="submission" date="2019-07" db="EMBL/GenBank/DDBJ databases">
        <title>Whole genome shotgun sequence of Terrabacter aerolatus NBRC 106305.</title>
        <authorList>
            <person name="Hosoyama A."/>
            <person name="Uohara A."/>
            <person name="Ohji S."/>
            <person name="Ichikawa N."/>
        </authorList>
    </citation>
    <scope>NUCLEOTIDE SEQUENCE [LARGE SCALE GENOMIC DNA]</scope>
    <source>
        <strain evidence="5 6">NBRC 106305</strain>
    </source>
</reference>
<dbReference type="PROSITE" id="PS01117">
    <property type="entry name" value="HTH_MARR_1"/>
    <property type="match status" value="1"/>
</dbReference>
<dbReference type="SUPFAM" id="SSF46785">
    <property type="entry name" value="Winged helix' DNA-binding domain"/>
    <property type="match status" value="1"/>
</dbReference>
<dbReference type="PROSITE" id="PS50995">
    <property type="entry name" value="HTH_MARR_2"/>
    <property type="match status" value="1"/>
</dbReference>
<dbReference type="PRINTS" id="PR00598">
    <property type="entry name" value="HTHMARR"/>
</dbReference>
<dbReference type="InterPro" id="IPR000835">
    <property type="entry name" value="HTH_MarR-typ"/>
</dbReference>
<dbReference type="EMBL" id="BJYX01000018">
    <property type="protein sequence ID" value="GEO31341.1"/>
    <property type="molecule type" value="Genomic_DNA"/>
</dbReference>
<dbReference type="InterPro" id="IPR023187">
    <property type="entry name" value="Tscrpt_reg_MarR-type_CS"/>
</dbReference>
<keyword evidence="3" id="KW-0804">Transcription</keyword>
<evidence type="ECO:0000256" key="2">
    <source>
        <dbReference type="ARBA" id="ARBA00023125"/>
    </source>
</evidence>
<dbReference type="Gene3D" id="1.10.10.10">
    <property type="entry name" value="Winged helix-like DNA-binding domain superfamily/Winged helix DNA-binding domain"/>
    <property type="match status" value="1"/>
</dbReference>
<evidence type="ECO:0000259" key="4">
    <source>
        <dbReference type="PROSITE" id="PS50995"/>
    </source>
</evidence>
<dbReference type="GO" id="GO:0003700">
    <property type="term" value="F:DNA-binding transcription factor activity"/>
    <property type="evidence" value="ECO:0007669"/>
    <property type="project" value="InterPro"/>
</dbReference>
<evidence type="ECO:0000256" key="1">
    <source>
        <dbReference type="ARBA" id="ARBA00023015"/>
    </source>
</evidence>
<protein>
    <submittedName>
        <fullName evidence="5">Transcriptional regulator</fullName>
    </submittedName>
</protein>
<dbReference type="SMART" id="SM00347">
    <property type="entry name" value="HTH_MARR"/>
    <property type="match status" value="1"/>
</dbReference>
<dbReference type="PANTHER" id="PTHR33164:SF94">
    <property type="entry name" value="TRANSCRIPTIONAL REGULATORY PROTEIN-RELATED"/>
    <property type="match status" value="1"/>
</dbReference>
<keyword evidence="1" id="KW-0805">Transcription regulation</keyword>
<dbReference type="Pfam" id="PF01047">
    <property type="entry name" value="MarR"/>
    <property type="match status" value="1"/>
</dbReference>
<dbReference type="InterPro" id="IPR036390">
    <property type="entry name" value="WH_DNA-bd_sf"/>
</dbReference>
<sequence>MSSVENDAPKGADDGSVDRLVSAVLTASRVLVGVSARSLAEVEGTVSLSQFRTLVVLHTHGDTRLNHLAGRLAVGPSTALRAVDRLISAGLVARRENPDDRREVVISLTDQGRDVVDEVTRRRRAAIAQIVRRMPRELSPALIEALTAFAVAADEPSVEDAATRLGW</sequence>
<gene>
    <name evidence="5" type="ORF">TAE01_31510</name>
</gene>
<dbReference type="InterPro" id="IPR036388">
    <property type="entry name" value="WH-like_DNA-bd_sf"/>
</dbReference>
<dbReference type="RefSeq" id="WP_147067740.1">
    <property type="nucleotide sequence ID" value="NZ_BAAARO010000015.1"/>
</dbReference>
<organism evidence="5 6">
    <name type="scientific">Terrabacter aerolatus</name>
    <dbReference type="NCBI Taxonomy" id="422442"/>
    <lineage>
        <taxon>Bacteria</taxon>
        <taxon>Bacillati</taxon>
        <taxon>Actinomycetota</taxon>
        <taxon>Actinomycetes</taxon>
        <taxon>Micrococcales</taxon>
        <taxon>Intrasporangiaceae</taxon>
        <taxon>Terrabacter</taxon>
    </lineage>
</organism>
<comment type="caution">
    <text evidence="5">The sequence shown here is derived from an EMBL/GenBank/DDBJ whole genome shotgun (WGS) entry which is preliminary data.</text>
</comment>
<evidence type="ECO:0000313" key="6">
    <source>
        <dbReference type="Proteomes" id="UP000321534"/>
    </source>
</evidence>
<dbReference type="GO" id="GO:0006950">
    <property type="term" value="P:response to stress"/>
    <property type="evidence" value="ECO:0007669"/>
    <property type="project" value="TreeGrafter"/>
</dbReference>
<dbReference type="PANTHER" id="PTHR33164">
    <property type="entry name" value="TRANSCRIPTIONAL REGULATOR, MARR FAMILY"/>
    <property type="match status" value="1"/>
</dbReference>
<name>A0A512D4E9_9MICO</name>
<dbReference type="GO" id="GO:0003677">
    <property type="term" value="F:DNA binding"/>
    <property type="evidence" value="ECO:0007669"/>
    <property type="project" value="UniProtKB-KW"/>
</dbReference>
<evidence type="ECO:0000313" key="5">
    <source>
        <dbReference type="EMBL" id="GEO31341.1"/>
    </source>
</evidence>
<evidence type="ECO:0000256" key="3">
    <source>
        <dbReference type="ARBA" id="ARBA00023163"/>
    </source>
</evidence>
<dbReference type="Proteomes" id="UP000321534">
    <property type="component" value="Unassembled WGS sequence"/>
</dbReference>
<dbReference type="AlphaFoldDB" id="A0A512D4E9"/>
<dbReference type="OrthoDB" id="3573114at2"/>